<keyword evidence="3" id="KW-1185">Reference proteome</keyword>
<feature type="region of interest" description="Disordered" evidence="1">
    <location>
        <begin position="20"/>
        <end position="41"/>
    </location>
</feature>
<evidence type="ECO:0000256" key="1">
    <source>
        <dbReference type="SAM" id="MobiDB-lite"/>
    </source>
</evidence>
<evidence type="ECO:0000313" key="3">
    <source>
        <dbReference type="Proteomes" id="UP001189429"/>
    </source>
</evidence>
<feature type="region of interest" description="Disordered" evidence="1">
    <location>
        <begin position="55"/>
        <end position="160"/>
    </location>
</feature>
<dbReference type="Proteomes" id="UP001189429">
    <property type="component" value="Unassembled WGS sequence"/>
</dbReference>
<accession>A0ABN9XYT1</accession>
<gene>
    <name evidence="2" type="ORF">PCOR1329_LOCUS81047</name>
</gene>
<proteinExistence type="predicted"/>
<evidence type="ECO:0000313" key="2">
    <source>
        <dbReference type="EMBL" id="CAK0905304.1"/>
    </source>
</evidence>
<comment type="caution">
    <text evidence="2">The sequence shown here is derived from an EMBL/GenBank/DDBJ whole genome shotgun (WGS) entry which is preliminary data.</text>
</comment>
<feature type="compositionally biased region" description="Basic and acidic residues" evidence="1">
    <location>
        <begin position="55"/>
        <end position="64"/>
    </location>
</feature>
<feature type="compositionally biased region" description="Low complexity" evidence="1">
    <location>
        <begin position="70"/>
        <end position="82"/>
    </location>
</feature>
<name>A0ABN9XYT1_9DINO</name>
<feature type="compositionally biased region" description="Basic and acidic residues" evidence="1">
    <location>
        <begin position="146"/>
        <end position="160"/>
    </location>
</feature>
<sequence length="237" mass="25071">GLKRMGLSASWLTYVRQRVGSRSSIRRNHPSTASCECPARPPRCQAKVEAAIAKEEAEEGKVIAEEEAEAPASGEAPGAGAEAEAEGGEHEGNDGVEDDLDLNESVEALQAQLRPSQASRRLVVELPREGVKSVGDDDGEGTAAEPSKDVARREIEAKSEDVDPAAIRSLRHAVDELEYAADQLDAGRQGPWASHGGGPLLQAEDPLWEVRPGACPLLPGAAAPTWPAPRRVGRRAA</sequence>
<feature type="compositionally biased region" description="Basic and acidic residues" evidence="1">
    <location>
        <begin position="122"/>
        <end position="135"/>
    </location>
</feature>
<feature type="compositionally biased region" description="Acidic residues" evidence="1">
    <location>
        <begin position="94"/>
        <end position="104"/>
    </location>
</feature>
<dbReference type="EMBL" id="CAUYUJ010021536">
    <property type="protein sequence ID" value="CAK0905304.1"/>
    <property type="molecule type" value="Genomic_DNA"/>
</dbReference>
<feature type="non-terminal residue" evidence="2">
    <location>
        <position position="1"/>
    </location>
</feature>
<feature type="non-terminal residue" evidence="2">
    <location>
        <position position="237"/>
    </location>
</feature>
<protein>
    <submittedName>
        <fullName evidence="2">Uncharacterized protein</fullName>
    </submittedName>
</protein>
<organism evidence="2 3">
    <name type="scientific">Prorocentrum cordatum</name>
    <dbReference type="NCBI Taxonomy" id="2364126"/>
    <lineage>
        <taxon>Eukaryota</taxon>
        <taxon>Sar</taxon>
        <taxon>Alveolata</taxon>
        <taxon>Dinophyceae</taxon>
        <taxon>Prorocentrales</taxon>
        <taxon>Prorocentraceae</taxon>
        <taxon>Prorocentrum</taxon>
    </lineage>
</organism>
<reference evidence="2" key="1">
    <citation type="submission" date="2023-10" db="EMBL/GenBank/DDBJ databases">
        <authorList>
            <person name="Chen Y."/>
            <person name="Shah S."/>
            <person name="Dougan E. K."/>
            <person name="Thang M."/>
            <person name="Chan C."/>
        </authorList>
    </citation>
    <scope>NUCLEOTIDE SEQUENCE [LARGE SCALE GENOMIC DNA]</scope>
</reference>